<organism evidence="4 5">
    <name type="scientific">Xiphophorus maculatus</name>
    <name type="common">Southern platyfish</name>
    <name type="synonym">Platypoecilus maculatus</name>
    <dbReference type="NCBI Taxonomy" id="8083"/>
    <lineage>
        <taxon>Eukaryota</taxon>
        <taxon>Metazoa</taxon>
        <taxon>Chordata</taxon>
        <taxon>Craniata</taxon>
        <taxon>Vertebrata</taxon>
        <taxon>Euteleostomi</taxon>
        <taxon>Actinopterygii</taxon>
        <taxon>Neopterygii</taxon>
        <taxon>Teleostei</taxon>
        <taxon>Neoteleostei</taxon>
        <taxon>Acanthomorphata</taxon>
        <taxon>Ovalentaria</taxon>
        <taxon>Atherinomorphae</taxon>
        <taxon>Cyprinodontiformes</taxon>
        <taxon>Poeciliidae</taxon>
        <taxon>Poeciliinae</taxon>
        <taxon>Xiphophorus</taxon>
    </lineage>
</organism>
<dbReference type="InterPro" id="IPR041658">
    <property type="entry name" value="AAA_lid_11"/>
</dbReference>
<dbReference type="Ensembl" id="ENSXMAT00000033611.1">
    <property type="protein sequence ID" value="ENSXMAP00000023723.1"/>
    <property type="gene ID" value="ENSXMAG00000029686.1"/>
</dbReference>
<proteinExistence type="predicted"/>
<evidence type="ECO:0000313" key="5">
    <source>
        <dbReference type="Proteomes" id="UP000002852"/>
    </source>
</evidence>
<dbReference type="Proteomes" id="UP000002852">
    <property type="component" value="Unassembled WGS sequence"/>
</dbReference>
<dbReference type="InterPro" id="IPR041228">
    <property type="entry name" value="Dynein_C"/>
</dbReference>
<evidence type="ECO:0000259" key="2">
    <source>
        <dbReference type="Pfam" id="PF18198"/>
    </source>
</evidence>
<dbReference type="Pfam" id="PF18198">
    <property type="entry name" value="AAA_lid_11"/>
    <property type="match status" value="1"/>
</dbReference>
<dbReference type="GO" id="GO:0007018">
    <property type="term" value="P:microtubule-based movement"/>
    <property type="evidence" value="ECO:0007669"/>
    <property type="project" value="InterPro"/>
</dbReference>
<reference evidence="4" key="4">
    <citation type="submission" date="2025-09" db="UniProtKB">
        <authorList>
            <consortium name="Ensembl"/>
        </authorList>
    </citation>
    <scope>IDENTIFICATION</scope>
    <source>
        <strain evidence="4">JP 163 A</strain>
    </source>
</reference>
<dbReference type="PANTHER" id="PTHR22878">
    <property type="entry name" value="DYNEIN HEAVY CHAIN 6, AXONEMAL-LIKE-RELATED"/>
    <property type="match status" value="1"/>
</dbReference>
<feature type="domain" description="Dynein heavy chain C-terminal" evidence="3">
    <location>
        <begin position="320"/>
        <end position="595"/>
    </location>
</feature>
<dbReference type="InterPro" id="IPR043160">
    <property type="entry name" value="Dynein_C_barrel"/>
</dbReference>
<evidence type="ECO:0000259" key="1">
    <source>
        <dbReference type="Pfam" id="PF03028"/>
    </source>
</evidence>
<reference evidence="4" key="3">
    <citation type="submission" date="2025-08" db="UniProtKB">
        <authorList>
            <consortium name="Ensembl"/>
        </authorList>
    </citation>
    <scope>IDENTIFICATION</scope>
    <source>
        <strain evidence="4">JP 163 A</strain>
    </source>
</reference>
<reference evidence="5" key="2">
    <citation type="journal article" date="2013" name="Nat. Genet.">
        <title>The genome of the platyfish, Xiphophorus maculatus, provides insights into evolutionary adaptation and several complex traits.</title>
        <authorList>
            <person name="Schartl M."/>
            <person name="Walter R.B."/>
            <person name="Shen Y."/>
            <person name="Garcia T."/>
            <person name="Catchen J."/>
            <person name="Amores A."/>
            <person name="Braasch I."/>
            <person name="Chalopin D."/>
            <person name="Volff J.N."/>
            <person name="Lesch K.P."/>
            <person name="Bisazza A."/>
            <person name="Minx P."/>
            <person name="Hillier L."/>
            <person name="Wilson R.K."/>
            <person name="Fuerstenberg S."/>
            <person name="Boore J."/>
            <person name="Searle S."/>
            <person name="Postlethwait J.H."/>
            <person name="Warren W.C."/>
        </authorList>
    </citation>
    <scope>NUCLEOTIDE SEQUENCE [LARGE SCALE GENOMIC DNA]</scope>
    <source>
        <strain evidence="5">JP 163 A</strain>
    </source>
</reference>
<dbReference type="InterPro" id="IPR026983">
    <property type="entry name" value="DHC"/>
</dbReference>
<dbReference type="GeneTree" id="ENSGT00940000154642"/>
<evidence type="ECO:0000259" key="3">
    <source>
        <dbReference type="Pfam" id="PF18199"/>
    </source>
</evidence>
<dbReference type="GO" id="GO:0045505">
    <property type="term" value="F:dynein intermediate chain binding"/>
    <property type="evidence" value="ECO:0007669"/>
    <property type="project" value="InterPro"/>
</dbReference>
<keyword evidence="5" id="KW-1185">Reference proteome</keyword>
<dbReference type="PANTHER" id="PTHR22878:SF63">
    <property type="entry name" value="DYNEIN AXONEMAL HEAVY CHAIN 10"/>
    <property type="match status" value="1"/>
</dbReference>
<name>A0A3B5PVN5_XIPMA</name>
<reference evidence="5" key="1">
    <citation type="submission" date="2012-01" db="EMBL/GenBank/DDBJ databases">
        <authorList>
            <person name="Walter R."/>
            <person name="Schartl M."/>
            <person name="Warren W."/>
        </authorList>
    </citation>
    <scope>NUCLEOTIDE SEQUENCE [LARGE SCALE GENOMIC DNA]</scope>
    <source>
        <strain evidence="5">JP 163 A</strain>
    </source>
</reference>
<dbReference type="Gene3D" id="3.10.490.20">
    <property type="match status" value="1"/>
</dbReference>
<dbReference type="GO" id="GO:0008569">
    <property type="term" value="F:minus-end-directed microtubule motor activity"/>
    <property type="evidence" value="ECO:0007669"/>
    <property type="project" value="InterPro"/>
</dbReference>
<dbReference type="Gene3D" id="3.40.50.300">
    <property type="entry name" value="P-loop containing nucleotide triphosphate hydrolases"/>
    <property type="match status" value="1"/>
</dbReference>
<evidence type="ECO:0000313" key="4">
    <source>
        <dbReference type="Ensembl" id="ENSXMAP00000023723.1"/>
    </source>
</evidence>
<dbReference type="Gene3D" id="1.20.1270.280">
    <property type="match status" value="1"/>
</dbReference>
<dbReference type="Gene3D" id="1.10.8.1220">
    <property type="match status" value="1"/>
</dbReference>
<dbReference type="InterPro" id="IPR004273">
    <property type="entry name" value="Dynein_heavy_D6_P-loop"/>
</dbReference>
<dbReference type="Pfam" id="PF18199">
    <property type="entry name" value="Dynein_C"/>
    <property type="match status" value="1"/>
</dbReference>
<dbReference type="InterPro" id="IPR027417">
    <property type="entry name" value="P-loop_NTPase"/>
</dbReference>
<sequence>MTDMALVNSMYQYSLASYLKVFDMSLRKARPDSSLLKRLENIINTLTYNVYNYGCTEQAPFPMKYKKNLSAFQKLLLLRCFRVDRVFRGVTDYVTGVMGEKYVQPPVISFASIYEHSTASSPIVFILSPGSDPASDLMKLAESSGFGGSKFKFLAMGQGQDKVALDLLDKAATRGQWLMLQNCHLLVKWLKELEKALERITKPNPNFRLWITTNPIKDFPIGILQNSLKVVTEPPNGLKLNMRATYSKISHDSLSACDHPVFKSLVYVLAFFHAVVQERRKYGKIGWNVSYDFSDSDFFVSGARLTVSLTESDDCWFSESSGSITREEQISQVAQDIQNKLPELFDMDVIRKKFGTDISPTTVVLLQEIERFNKLVVRMQLSLAELQRALAGEVGMSSELDEVARALFNGHIPGIWKKLAPETLKSLGNWMIHFKRRYELYYYWVHDGEPKIMWLSGLHIPESYLTALVQAACRKNGWPLDLSTLYTEVTQFRSEDEIMDRPRKGCFVSGLYLEGADWDIENNCLMKSKPKDLVVELPILRIIPIETCHLRLQVTPVYTTSMRRNAMGVGLVFEADLSTTLHLSHWILQGVCLCLNTD</sequence>
<dbReference type="GO" id="GO:0051959">
    <property type="term" value="F:dynein light intermediate chain binding"/>
    <property type="evidence" value="ECO:0007669"/>
    <property type="project" value="InterPro"/>
</dbReference>
<accession>A0A3B5PVN5</accession>
<dbReference type="AlphaFoldDB" id="A0A3B5PVN5"/>
<dbReference type="Pfam" id="PF03028">
    <property type="entry name" value="Dynein_heavy"/>
    <property type="match status" value="1"/>
</dbReference>
<dbReference type="GO" id="GO:0030286">
    <property type="term" value="C:dynein complex"/>
    <property type="evidence" value="ECO:0007669"/>
    <property type="project" value="InterPro"/>
</dbReference>
<feature type="domain" description="Dynein heavy chain AAA lid" evidence="2">
    <location>
        <begin position="262"/>
        <end position="314"/>
    </location>
</feature>
<protein>
    <submittedName>
        <fullName evidence="4">Uncharacterized protein</fullName>
    </submittedName>
</protein>
<feature type="domain" description="Dynein heavy chain region D6 P-loop" evidence="1">
    <location>
        <begin position="119"/>
        <end position="231"/>
    </location>
</feature>